<sequence length="333" mass="35549">MPSSSKGHPTVVVDRVSRTFKVPSLEKLKDLGPVPRALARFGWRPMVKLEALKQVSFTAHSGESIGVIGINGSGKSTLLRLIAGLDVPTRGAVKATAQPILLGVNAALQPELSGLANARLGLLAMGFFREDLEDAIDLVISQANLGPAIHRPMKTYSAGMGSRLRFAIAAASQPEILLIDEALATGDETSRNRAEERMDQIREQAGTVFLVTHSGQTVEQTCTRAIWLHHGELVQDGPAKETATMYRWWAWNVANGKHDVAEKILRQESAKGAAMAEALAKATKADKAAKSGKAGKSGKPKKAGTSGPSEKPQRDASPKSERPRQGDGDETTP</sequence>
<dbReference type="PANTHER" id="PTHR46743">
    <property type="entry name" value="TEICHOIC ACIDS EXPORT ATP-BINDING PROTEIN TAGH"/>
    <property type="match status" value="1"/>
</dbReference>
<dbReference type="InterPro" id="IPR003593">
    <property type="entry name" value="AAA+_ATPase"/>
</dbReference>
<feature type="domain" description="ABC transporter" evidence="6">
    <location>
        <begin position="26"/>
        <end position="255"/>
    </location>
</feature>
<feature type="region of interest" description="Disordered" evidence="5">
    <location>
        <begin position="279"/>
        <end position="333"/>
    </location>
</feature>
<keyword evidence="8" id="KW-1185">Reference proteome</keyword>
<evidence type="ECO:0000259" key="6">
    <source>
        <dbReference type="PROSITE" id="PS50893"/>
    </source>
</evidence>
<dbReference type="InterPro" id="IPR015860">
    <property type="entry name" value="ABC_transpr_TagH-like"/>
</dbReference>
<accession>A0ABY4YW18</accession>
<dbReference type="Pfam" id="PF00005">
    <property type="entry name" value="ABC_tran"/>
    <property type="match status" value="1"/>
</dbReference>
<feature type="compositionally biased region" description="Basic and acidic residues" evidence="5">
    <location>
        <begin position="311"/>
        <end position="327"/>
    </location>
</feature>
<dbReference type="CDD" id="cd03220">
    <property type="entry name" value="ABC_KpsT_Wzt"/>
    <property type="match status" value="1"/>
</dbReference>
<evidence type="ECO:0000256" key="4">
    <source>
        <dbReference type="ARBA" id="ARBA00022840"/>
    </source>
</evidence>
<evidence type="ECO:0000313" key="7">
    <source>
        <dbReference type="EMBL" id="USQ80841.1"/>
    </source>
</evidence>
<dbReference type="InterPro" id="IPR003439">
    <property type="entry name" value="ABC_transporter-like_ATP-bd"/>
</dbReference>
<keyword evidence="3" id="KW-0547">Nucleotide-binding</keyword>
<evidence type="ECO:0000256" key="5">
    <source>
        <dbReference type="SAM" id="MobiDB-lite"/>
    </source>
</evidence>
<name>A0ABY4YW18_9MICO</name>
<dbReference type="RefSeq" id="WP_252594229.1">
    <property type="nucleotide sequence ID" value="NZ_CP099489.1"/>
</dbReference>
<dbReference type="Proteomes" id="UP001056455">
    <property type="component" value="Chromosome"/>
</dbReference>
<evidence type="ECO:0000256" key="1">
    <source>
        <dbReference type="ARBA" id="ARBA00005417"/>
    </source>
</evidence>
<dbReference type="SMART" id="SM00382">
    <property type="entry name" value="AAA"/>
    <property type="match status" value="1"/>
</dbReference>
<dbReference type="GO" id="GO:0005524">
    <property type="term" value="F:ATP binding"/>
    <property type="evidence" value="ECO:0007669"/>
    <property type="project" value="UniProtKB-KW"/>
</dbReference>
<dbReference type="SUPFAM" id="SSF52540">
    <property type="entry name" value="P-loop containing nucleoside triphosphate hydrolases"/>
    <property type="match status" value="1"/>
</dbReference>
<dbReference type="Gene3D" id="3.40.50.300">
    <property type="entry name" value="P-loop containing nucleotide triphosphate hydrolases"/>
    <property type="match status" value="1"/>
</dbReference>
<evidence type="ECO:0000256" key="3">
    <source>
        <dbReference type="ARBA" id="ARBA00022741"/>
    </source>
</evidence>
<evidence type="ECO:0000256" key="2">
    <source>
        <dbReference type="ARBA" id="ARBA00022448"/>
    </source>
</evidence>
<gene>
    <name evidence="7" type="ORF">NF556_04075</name>
</gene>
<proteinExistence type="inferred from homology"/>
<reference evidence="7" key="1">
    <citation type="submission" date="2022-06" db="EMBL/GenBank/DDBJ databases">
        <title>Ornithinimicrobium HY1793.</title>
        <authorList>
            <person name="Huang Y."/>
        </authorList>
    </citation>
    <scope>NUCLEOTIDE SEQUENCE</scope>
    <source>
        <strain evidence="7">HY1793</strain>
    </source>
</reference>
<dbReference type="InterPro" id="IPR050683">
    <property type="entry name" value="Bact_Polysacc_Export_ATP-bd"/>
</dbReference>
<dbReference type="PROSITE" id="PS50893">
    <property type="entry name" value="ABC_TRANSPORTER_2"/>
    <property type="match status" value="1"/>
</dbReference>
<comment type="similarity">
    <text evidence="1">Belongs to the ABC transporter superfamily.</text>
</comment>
<dbReference type="PANTHER" id="PTHR46743:SF2">
    <property type="entry name" value="TEICHOIC ACIDS EXPORT ATP-BINDING PROTEIN TAGH"/>
    <property type="match status" value="1"/>
</dbReference>
<evidence type="ECO:0000313" key="8">
    <source>
        <dbReference type="Proteomes" id="UP001056455"/>
    </source>
</evidence>
<keyword evidence="4 7" id="KW-0067">ATP-binding</keyword>
<protein>
    <submittedName>
        <fullName evidence="7">ABC transporter ATP-binding protein</fullName>
    </submittedName>
</protein>
<dbReference type="InterPro" id="IPR027417">
    <property type="entry name" value="P-loop_NTPase"/>
</dbReference>
<dbReference type="EMBL" id="CP099489">
    <property type="protein sequence ID" value="USQ80841.1"/>
    <property type="molecule type" value="Genomic_DNA"/>
</dbReference>
<keyword evidence="2" id="KW-0813">Transport</keyword>
<organism evidence="7 8">
    <name type="scientific">Ornithinimicrobium faecis</name>
    <dbReference type="NCBI Taxonomy" id="2934158"/>
    <lineage>
        <taxon>Bacteria</taxon>
        <taxon>Bacillati</taxon>
        <taxon>Actinomycetota</taxon>
        <taxon>Actinomycetes</taxon>
        <taxon>Micrococcales</taxon>
        <taxon>Ornithinimicrobiaceae</taxon>
        <taxon>Ornithinimicrobium</taxon>
    </lineage>
</organism>